<keyword evidence="10" id="KW-1185">Reference proteome</keyword>
<evidence type="ECO:0000256" key="7">
    <source>
        <dbReference type="SAM" id="MobiDB-lite"/>
    </source>
</evidence>
<comment type="subcellular location">
    <subcellularLocation>
        <location evidence="1">Nucleus</location>
    </subcellularLocation>
</comment>
<feature type="domain" description="Zn(2)-C6 fungal-type" evidence="8">
    <location>
        <begin position="17"/>
        <end position="46"/>
    </location>
</feature>
<evidence type="ECO:0000259" key="8">
    <source>
        <dbReference type="PROSITE" id="PS50048"/>
    </source>
</evidence>
<keyword evidence="2" id="KW-0479">Metal-binding</keyword>
<organism evidence="9 10">
    <name type="scientific">Scytalidium lignicola</name>
    <name type="common">Hyphomycete</name>
    <dbReference type="NCBI Taxonomy" id="5539"/>
    <lineage>
        <taxon>Eukaryota</taxon>
        <taxon>Fungi</taxon>
        <taxon>Dikarya</taxon>
        <taxon>Ascomycota</taxon>
        <taxon>Pezizomycotina</taxon>
        <taxon>Leotiomycetes</taxon>
        <taxon>Leotiomycetes incertae sedis</taxon>
        <taxon>Scytalidium</taxon>
    </lineage>
</organism>
<dbReference type="GO" id="GO:0008270">
    <property type="term" value="F:zinc ion binding"/>
    <property type="evidence" value="ECO:0007669"/>
    <property type="project" value="InterPro"/>
</dbReference>
<feature type="compositionally biased region" description="Polar residues" evidence="7">
    <location>
        <begin position="621"/>
        <end position="645"/>
    </location>
</feature>
<evidence type="ECO:0000313" key="9">
    <source>
        <dbReference type="EMBL" id="RFU34083.1"/>
    </source>
</evidence>
<protein>
    <recommendedName>
        <fullName evidence="8">Zn(2)-C6 fungal-type domain-containing protein</fullName>
    </recommendedName>
</protein>
<dbReference type="Pfam" id="PF04082">
    <property type="entry name" value="Fungal_trans"/>
    <property type="match status" value="1"/>
</dbReference>
<dbReference type="GO" id="GO:0045944">
    <property type="term" value="P:positive regulation of transcription by RNA polymerase II"/>
    <property type="evidence" value="ECO:0007669"/>
    <property type="project" value="TreeGrafter"/>
</dbReference>
<dbReference type="SMART" id="SM00906">
    <property type="entry name" value="Fungal_trans"/>
    <property type="match status" value="1"/>
</dbReference>
<name>A0A3E2HLG7_SCYLI</name>
<dbReference type="InterPro" id="IPR007219">
    <property type="entry name" value="XnlR_reg_dom"/>
</dbReference>
<dbReference type="PROSITE" id="PS00463">
    <property type="entry name" value="ZN2_CY6_FUNGAL_1"/>
    <property type="match status" value="1"/>
</dbReference>
<reference evidence="9 10" key="1">
    <citation type="submission" date="2018-05" db="EMBL/GenBank/DDBJ databases">
        <title>Draft genome sequence of Scytalidium lignicola DSM 105466, a ubiquitous saprotrophic fungus.</title>
        <authorList>
            <person name="Buettner E."/>
            <person name="Gebauer A.M."/>
            <person name="Hofrichter M."/>
            <person name="Liers C."/>
            <person name="Kellner H."/>
        </authorList>
    </citation>
    <scope>NUCLEOTIDE SEQUENCE [LARGE SCALE GENOMIC DNA]</scope>
    <source>
        <strain evidence="9 10">DSM 105466</strain>
    </source>
</reference>
<feature type="region of interest" description="Disordered" evidence="7">
    <location>
        <begin position="71"/>
        <end position="131"/>
    </location>
</feature>
<feature type="region of interest" description="Disordered" evidence="7">
    <location>
        <begin position="619"/>
        <end position="645"/>
    </location>
</feature>
<evidence type="ECO:0000256" key="6">
    <source>
        <dbReference type="ARBA" id="ARBA00023242"/>
    </source>
</evidence>
<dbReference type="GO" id="GO:0006351">
    <property type="term" value="P:DNA-templated transcription"/>
    <property type="evidence" value="ECO:0007669"/>
    <property type="project" value="InterPro"/>
</dbReference>
<proteinExistence type="predicted"/>
<evidence type="ECO:0000256" key="2">
    <source>
        <dbReference type="ARBA" id="ARBA00022723"/>
    </source>
</evidence>
<dbReference type="GO" id="GO:0005634">
    <property type="term" value="C:nucleus"/>
    <property type="evidence" value="ECO:0007669"/>
    <property type="project" value="UniProtKB-SubCell"/>
</dbReference>
<dbReference type="InterPro" id="IPR001138">
    <property type="entry name" value="Zn2Cys6_DnaBD"/>
</dbReference>
<dbReference type="CDD" id="cd00067">
    <property type="entry name" value="GAL4"/>
    <property type="match status" value="1"/>
</dbReference>
<feature type="non-terminal residue" evidence="9">
    <location>
        <position position="1"/>
    </location>
</feature>
<accession>A0A3E2HLG7</accession>
<evidence type="ECO:0000256" key="3">
    <source>
        <dbReference type="ARBA" id="ARBA00023015"/>
    </source>
</evidence>
<evidence type="ECO:0000256" key="5">
    <source>
        <dbReference type="ARBA" id="ARBA00023163"/>
    </source>
</evidence>
<dbReference type="InterPro" id="IPR051711">
    <property type="entry name" value="Stress_Response_Reg"/>
</dbReference>
<dbReference type="Pfam" id="PF00172">
    <property type="entry name" value="Zn_clus"/>
    <property type="match status" value="1"/>
</dbReference>
<dbReference type="AlphaFoldDB" id="A0A3E2HLG7"/>
<dbReference type="Gene3D" id="4.10.240.10">
    <property type="entry name" value="Zn(2)-C6 fungal-type DNA-binding domain"/>
    <property type="match status" value="1"/>
</dbReference>
<dbReference type="OrthoDB" id="3990906at2759"/>
<keyword evidence="6" id="KW-0539">Nucleus</keyword>
<dbReference type="GO" id="GO:0000981">
    <property type="term" value="F:DNA-binding transcription factor activity, RNA polymerase II-specific"/>
    <property type="evidence" value="ECO:0007669"/>
    <property type="project" value="InterPro"/>
</dbReference>
<dbReference type="SUPFAM" id="SSF57701">
    <property type="entry name" value="Zn2/Cys6 DNA-binding domain"/>
    <property type="match status" value="1"/>
</dbReference>
<keyword evidence="5" id="KW-0804">Transcription</keyword>
<dbReference type="PANTHER" id="PTHR47540">
    <property type="entry name" value="THIAMINE REPRESSIBLE GENES REGULATORY PROTEIN THI5"/>
    <property type="match status" value="1"/>
</dbReference>
<feature type="non-terminal residue" evidence="9">
    <location>
        <position position="715"/>
    </location>
</feature>
<dbReference type="SMART" id="SM00066">
    <property type="entry name" value="GAL4"/>
    <property type="match status" value="1"/>
</dbReference>
<gene>
    <name evidence="9" type="ORF">B7463_g2248</name>
</gene>
<evidence type="ECO:0000313" key="10">
    <source>
        <dbReference type="Proteomes" id="UP000258309"/>
    </source>
</evidence>
<dbReference type="PANTHER" id="PTHR47540:SF6">
    <property type="entry name" value="ZN(II)2CYS6 TRANSCRIPTION FACTOR (EUROFUNG)"/>
    <property type="match status" value="1"/>
</dbReference>
<evidence type="ECO:0000256" key="4">
    <source>
        <dbReference type="ARBA" id="ARBA00023125"/>
    </source>
</evidence>
<evidence type="ECO:0000256" key="1">
    <source>
        <dbReference type="ARBA" id="ARBA00004123"/>
    </source>
</evidence>
<dbReference type="CDD" id="cd12148">
    <property type="entry name" value="fungal_TF_MHR"/>
    <property type="match status" value="1"/>
</dbReference>
<keyword evidence="4" id="KW-0238">DNA-binding</keyword>
<dbReference type="PROSITE" id="PS50048">
    <property type="entry name" value="ZN2_CY6_FUNGAL_2"/>
    <property type="match status" value="1"/>
</dbReference>
<dbReference type="GO" id="GO:0043565">
    <property type="term" value="F:sequence-specific DNA binding"/>
    <property type="evidence" value="ECO:0007669"/>
    <property type="project" value="TreeGrafter"/>
</dbReference>
<dbReference type="InterPro" id="IPR036864">
    <property type="entry name" value="Zn2-C6_fun-type_DNA-bd_sf"/>
</dbReference>
<dbReference type="Proteomes" id="UP000258309">
    <property type="component" value="Unassembled WGS sequence"/>
</dbReference>
<sequence length="715" mass="79594">MESEHRQRRVVKRTSNACTRCRRQKIKCSGSQPCNGCSKRNLTCTFDERDQKVLVSRGYIIDLQREIASLKRTAGQDPGSPSSDYVDQDPDRTLEDADLDVGSSRDEEPAQPLEPGMHGGNNNSRFGTDLEPIGSDLVNPLSAGQSAFWSAENGRAFYLGTSSNWSFARRVLTMTHEHKYQAPLPPGTLLFDATAYDLGWDGFRSTLPDTPLVPAIDHAIYLINSVKFRCGQLFHIFDEEEFMSSLYNFYADPSARMATTGLWYIHFLVILAFGKAFVLQKNQGKKPPGAEFFVTALQLLPDASALCREPIISTEILCCVSLYFQSLDFRHSAHNFIGQAKRMALGQGMHTDMPIRHLGEALVQRCRKIWWTVYILDREMTSLMGLPQAINDNDVHAPLPTFLGSVQRTQTLNLQIKLSQIIADINSTIYGIDGRLNTQFLLSTKAALASMANLADELRHLLPMPLDKTISGVSRLTAYIHILYHQCIVLATRPLVFCFLRIRLESPDTLLRSLNSSPNVRNLLQMCIDSSQQMVNILNNLQSQGLLETFLHFDLESIFVSAVILLLGPVIDASLLDSLSSWLQKSYSIIDEMILNGNLIAKFRRSELQQLEETLGHLSPDLSQSSSGPITFQQTNDSSSKTAPSNTIPLVGSLAVSNDIMQPDPTILDEYNFNEGLTAAQILAVANSIDSGDAEWVSHAMAGNNSIWEFHQDAQ</sequence>
<keyword evidence="3" id="KW-0805">Transcription regulation</keyword>
<dbReference type="STRING" id="5539.A0A3E2HLG7"/>
<comment type="caution">
    <text evidence="9">The sequence shown here is derived from an EMBL/GenBank/DDBJ whole genome shotgun (WGS) entry which is preliminary data.</text>
</comment>
<dbReference type="EMBL" id="NCSJ02000025">
    <property type="protein sequence ID" value="RFU34083.1"/>
    <property type="molecule type" value="Genomic_DNA"/>
</dbReference>
<dbReference type="OMA" id="GTEILCC"/>